<evidence type="ECO:0000313" key="3">
    <source>
        <dbReference type="EMBL" id="CAK0846251.1"/>
    </source>
</evidence>
<dbReference type="Pfam" id="PF14216">
    <property type="entry name" value="DUF4326"/>
    <property type="match status" value="1"/>
</dbReference>
<dbReference type="InterPro" id="IPR029063">
    <property type="entry name" value="SAM-dependent_MTases_sf"/>
</dbReference>
<feature type="compositionally biased region" description="Basic and acidic residues" evidence="1">
    <location>
        <begin position="521"/>
        <end position="552"/>
    </location>
</feature>
<feature type="region of interest" description="Disordered" evidence="1">
    <location>
        <begin position="319"/>
        <end position="339"/>
    </location>
</feature>
<feature type="compositionally biased region" description="Basic and acidic residues" evidence="1">
    <location>
        <begin position="372"/>
        <end position="386"/>
    </location>
</feature>
<sequence length="1912" mass="204060">SLALALNGQLWEVCDLGYLLALARQQAGRAQLTPGERAMLLEHARHLTALLAALAGLADKAEAQRRRAAGVATPKGAWEPRQVALARGPLRCPPAARPLPLAAEALRCCLGPPRWGLRLERCRARLPPRRGAMRLGRHPAPWLGPARPLWGPWRRCLLQEGPPPDAPPAPGPLALPGASAAGAGGGGVAAAAGPAPAGGGAVALARLVDVSWIGSPALQLDAFTAGTVLETPTHDPTGEVDGPDGVYLSVSLRGASLPAHALELDPSFPAPGAGQPGVLHRGAGGAAACRAPRLGGRGERHADWLRLRSARGLVEPRVRLTFRPPGGGGPGDGAAPAPARGRLAGAAAEFAAAAAAAEAAGPAARPLVAGRGRHEQSRSDGEERAGGDQLDFRVGPSRGNAVLAVADGRPGTLCNEAIAQITRVMGLRDGAAGQTMCPRTRAYLQALAFGHHPFHTVGERTVRDLQALAAAMDLLEDGSLASVADTRRQRFRALEMALNDGSWYIANELEAVEGIRPTLASRDEQESARRAEPRARERPRSPRSGLLRDEAWRSPPRRGRGGRGPERPAGTAPALVLRRRRAARSCWALPESAAFVRTSRQRRAAARAASTGDWALSGDDARGEANPLGPAGARAGCMGEPEPPVDSLAAGRETARAGAAWPEAGAPLAVLFRTWQEKARAAAESFRRPLDAGPILEELMREFPGSLGVYVVKFMHSGHRPTRRGWLRRDLQTLPCPDLEEEKIDPGDLASLQSRSRVIMMAMYWEAGYRQLEWAVVCGLEPNAAQRSALLGIARHIYSSVALEPAMARTLDWSEKLKDWTIAYDGSEVSTPSKIALEQIEGGLPPVGVAASIEAADPAADFAWAALLDPALALPPPAQRHPAPTSARVRATAQEWEQVVSALFARGVVVPFDEGEIATRDEVPLIDEAFGVAKVHVAPARCGDGEERPFLRLIVNLIPASACQRVIAGRTPVMPTMGQLNGLVLAPGEQLLWSGAGRSAFSCVFRAPPAWWPHMAPGPPGPRRRVGGSGDGLAGIASRVIGVGWISAVGVTAHLHRNMLRQAASRCCFVYVDNLEIAEIVPSEEAVALKGTIPVLLSRASAGYEEAESPGSPGKDVHRAQQVYSLGGLVDGEAGVQRPPLSYVTELVSLTLWFLGERRPRRRLAQILLGRWVRVQCYRRPLAAAFVNAWKWLASGRSGWLITPGVAEDLLTAAALAPLSVADMRLTVDHLATASDASEAAEAIVYPLQGLSDKGRALGARGPRALNPACEEGVALISVFSEIDGARQAFEIPGLFPAAHLSSEVGAKAVRVARRAYPSTVHLGGGTAADPAHLAGLLRGHGRITKVIVINGFPCQGFTVVNVAREGSADPRSQLVGHMWGLIEGLKRELPEAAVDFLRENAAPMAEDEVLALNKMFGRVPVSLDAADPCWVRRPLLYWLSWGRLPAFEMSAEMKAAADGAQPRACRVRLATELPPVSEWPPRGASWPGAAAGGRLPTFARWALRSSPRPRPAGLRQCTPKGVARWTAASYAGPPYQFQDCFCLHWADVRKEPPLAVGREVLMGSRRGRTVPCMSSSSAKSDPERLEVLRRSLVGNSFQCEVVPWWLSHWAVHHSTLVAVPSLRLWAGDVETLRCGREAVCEENPHLVEEAGRAPAAGAGQEARAVYVGRGSRRWGLGPSKRGNPCPVVPGRPAGDAVALFGGWLRSQPEVPDQLGELEGARLLCRCPSGEPCHAAVLLAELEQRGKWCSRPFLEHQRVVASLEMTCRHSGAGLRVVADAGRLARCSDGMRSALAFGSGGRTPARLQDQAKHIDVFECEAALRWRARSVSRQMCVFLHLLDSMVNIGALAMRRSSSQQLNKAHFAKGEACYPSCSRPSGRALANTGIRRKYQRARQRFVELSNAMRFSLPVT</sequence>
<gene>
    <name evidence="3" type="ORF">PCOR1329_LOCUS39806</name>
</gene>
<evidence type="ECO:0000313" key="4">
    <source>
        <dbReference type="Proteomes" id="UP001189429"/>
    </source>
</evidence>
<feature type="region of interest" description="Disordered" evidence="1">
    <location>
        <begin position="367"/>
        <end position="393"/>
    </location>
</feature>
<evidence type="ECO:0000256" key="1">
    <source>
        <dbReference type="SAM" id="MobiDB-lite"/>
    </source>
</evidence>
<feature type="domain" description="DUF4326" evidence="2">
    <location>
        <begin position="1660"/>
        <end position="1739"/>
    </location>
</feature>
<proteinExistence type="predicted"/>
<keyword evidence="4" id="KW-1185">Reference proteome</keyword>
<organism evidence="3 4">
    <name type="scientific">Prorocentrum cordatum</name>
    <dbReference type="NCBI Taxonomy" id="2364126"/>
    <lineage>
        <taxon>Eukaryota</taxon>
        <taxon>Sar</taxon>
        <taxon>Alveolata</taxon>
        <taxon>Dinophyceae</taxon>
        <taxon>Prorocentrales</taxon>
        <taxon>Prorocentraceae</taxon>
        <taxon>Prorocentrum</taxon>
    </lineage>
</organism>
<protein>
    <recommendedName>
        <fullName evidence="2">DUF4326 domain-containing protein</fullName>
    </recommendedName>
</protein>
<evidence type="ECO:0000259" key="2">
    <source>
        <dbReference type="Pfam" id="PF14216"/>
    </source>
</evidence>
<dbReference type="Proteomes" id="UP001189429">
    <property type="component" value="Unassembled WGS sequence"/>
</dbReference>
<dbReference type="EMBL" id="CAUYUJ010014809">
    <property type="protein sequence ID" value="CAK0846251.1"/>
    <property type="molecule type" value="Genomic_DNA"/>
</dbReference>
<feature type="region of interest" description="Disordered" evidence="1">
    <location>
        <begin position="517"/>
        <end position="575"/>
    </location>
</feature>
<dbReference type="Gene3D" id="3.40.50.150">
    <property type="entry name" value="Vaccinia Virus protein VP39"/>
    <property type="match status" value="1"/>
</dbReference>
<feature type="non-terminal residue" evidence="3">
    <location>
        <position position="1"/>
    </location>
</feature>
<dbReference type="SUPFAM" id="SSF53335">
    <property type="entry name" value="S-adenosyl-L-methionine-dependent methyltransferases"/>
    <property type="match status" value="1"/>
</dbReference>
<reference evidence="3" key="1">
    <citation type="submission" date="2023-10" db="EMBL/GenBank/DDBJ databases">
        <authorList>
            <person name="Chen Y."/>
            <person name="Shah S."/>
            <person name="Dougan E. K."/>
            <person name="Thang M."/>
            <person name="Chan C."/>
        </authorList>
    </citation>
    <scope>NUCLEOTIDE SEQUENCE [LARGE SCALE GENOMIC DNA]</scope>
</reference>
<accession>A0ABN9TJV6</accession>
<dbReference type="InterPro" id="IPR025475">
    <property type="entry name" value="DUF4326"/>
</dbReference>
<name>A0ABN9TJV6_9DINO</name>
<comment type="caution">
    <text evidence="3">The sequence shown here is derived from an EMBL/GenBank/DDBJ whole genome shotgun (WGS) entry which is preliminary data.</text>
</comment>